<dbReference type="HOGENOM" id="CLU_760521_0_0_10"/>
<name>J1I8K8_9BACT</name>
<dbReference type="NCBIfam" id="TIGR03696">
    <property type="entry name" value="Rhs_assc_core"/>
    <property type="match status" value="1"/>
</dbReference>
<dbReference type="OrthoDB" id="1274715at2"/>
<dbReference type="AlphaFoldDB" id="J1I8K8"/>
<evidence type="ECO:0000313" key="2">
    <source>
        <dbReference type="Proteomes" id="UP000005113"/>
    </source>
</evidence>
<dbReference type="Gene3D" id="2.180.10.10">
    <property type="entry name" value="RHS repeat-associated core"/>
    <property type="match status" value="1"/>
</dbReference>
<sequence length="384" mass="42168">MGQDSSQTGQADYYLAQVFSANLYYPFGWEMPGRKFVSGEGYRFGFNGKETDEDATSGSYDFGARMYNSQLGRWWSVDALSSEYPSASPYNFALNTPIQAMDPDGNLVIFVNGFWGSGTGACCGGLMGYWGDDWAKRVMSSIGDNKAMFFDGASGGLWGWGNTPGQYGAKFSSEGRYDAGYQMGKTHAKDIIASLKEGESIKFVTNSMGAAYQKGFSQALVDYVTEYNQGIREVAEFEGSDYSAEKFIAEHAISINIEFVVDIAGYTGRPGTGMDADPNAKTNYFMRSKDDLVAGYKGAEVRGGVELAKDKVWAKLPSGARAYPPEPDVNSEELPPLFKIDMPTINTKANHPHHASWWNPSFFPRSQNNDSSVKEPTILYEQGN</sequence>
<gene>
    <name evidence="1" type="ORF">SapgrDRAFT_3547</name>
</gene>
<proteinExistence type="predicted"/>
<dbReference type="RefSeq" id="WP_002661240.1">
    <property type="nucleotide sequence ID" value="NZ_JH719942.1"/>
</dbReference>
<evidence type="ECO:0000313" key="1">
    <source>
        <dbReference type="EMBL" id="EJF55180.1"/>
    </source>
</evidence>
<reference evidence="2" key="1">
    <citation type="journal article" date="2012" name="Stand. Genomic Sci.">
        <title>Permanent draft genome sequence of the gliding predator Saprospira grandis strain Sa g1 (= HR1).</title>
        <authorList>
            <person name="Mavromatis K."/>
            <person name="Chertkov O."/>
            <person name="Lapidus A."/>
            <person name="Nolan M."/>
            <person name="Lucas S."/>
            <person name="Tice H."/>
            <person name="Del Rio T.G."/>
            <person name="Cheng J.F."/>
            <person name="Han C."/>
            <person name="Tapia R."/>
            <person name="Bruce D."/>
            <person name="Goodwin L.A."/>
            <person name="Pitluck S."/>
            <person name="Huntemann M."/>
            <person name="Liolios K."/>
            <person name="Pagani I."/>
            <person name="Ivanova N."/>
            <person name="Mikhailova N."/>
            <person name="Pati A."/>
            <person name="Chen A."/>
            <person name="Palaniappan K."/>
            <person name="Land M."/>
            <person name="Brambilla E.M."/>
            <person name="Rohde M."/>
            <person name="Spring S."/>
            <person name="Goker M."/>
            <person name="Detter J.C."/>
            <person name="Bristow J."/>
            <person name="Eisen J.A."/>
            <person name="Markowitz V."/>
            <person name="Hugenholtz P."/>
            <person name="Kyrpides N.C."/>
            <person name="Klenk H.P."/>
            <person name="Woyke T."/>
        </authorList>
    </citation>
    <scope>NUCLEOTIDE SEQUENCE [LARGE SCALE GENOMIC DNA]</scope>
    <source>
        <strain evidence="2">DSM 2844</strain>
    </source>
</reference>
<dbReference type="EMBL" id="JH719942">
    <property type="protein sequence ID" value="EJF55180.1"/>
    <property type="molecule type" value="Genomic_DNA"/>
</dbReference>
<accession>J1I8K8</accession>
<organism evidence="1 2">
    <name type="scientific">Saprospira grandis DSM 2844</name>
    <dbReference type="NCBI Taxonomy" id="694433"/>
    <lineage>
        <taxon>Bacteria</taxon>
        <taxon>Pseudomonadati</taxon>
        <taxon>Bacteroidota</taxon>
        <taxon>Saprospiria</taxon>
        <taxon>Saprospirales</taxon>
        <taxon>Saprospiraceae</taxon>
        <taxon>Saprospira</taxon>
    </lineage>
</organism>
<protein>
    <submittedName>
        <fullName evidence="1">RHS repeat-associated core domain protein</fullName>
    </submittedName>
</protein>
<dbReference type="Proteomes" id="UP000005113">
    <property type="component" value="Unassembled WGS sequence"/>
</dbReference>
<dbReference type="InterPro" id="IPR022385">
    <property type="entry name" value="Rhs_assc_core"/>
</dbReference>